<evidence type="ECO:0000313" key="8">
    <source>
        <dbReference type="Proteomes" id="UP000503447"/>
    </source>
</evidence>
<dbReference type="EMBL" id="CP053452">
    <property type="protein sequence ID" value="QJW94137.1"/>
    <property type="molecule type" value="Genomic_DNA"/>
</dbReference>
<evidence type="ECO:0000259" key="6">
    <source>
        <dbReference type="PROSITE" id="PS51194"/>
    </source>
</evidence>
<dbReference type="Pfam" id="PF00271">
    <property type="entry name" value="Helicase_C"/>
    <property type="match status" value="1"/>
</dbReference>
<keyword evidence="8" id="KW-1185">Reference proteome</keyword>
<sequence length="689" mass="77040">MASQPQLPSTVLEAGDRFAVDLSPDGRSLTLPECFLDLDQTVDELLGPDAGPIAFKIADSLSALELPEPPRPIPAGTDSLWLEYQEPGRFRLRVRDPEPAGAAPELPTEYGVRFTLNPDDGAFLRAAAHQRASLPLFELAREAAQLSTNAGFDRLICLPQVRDMELLDHQTRTAKTVLQRFHGKALLCDEVGLGKTIEAGLIAAELRLRGLIRSALVLVPPSLIEQWRGEMRRKFSLELTSHDDPAFRDRGAAAWAEFDYVIASIHTAKRDPHRGAVTARHWDLVIVDEAHHLRNRNTQAWRLASELQKQYALLLTATPVQNNLEELFNLVTLLEPGLLRTAKQFQKRFVDKKDKLTPLHLDELHQLLAEVMVRNRRSTVGLRFTRRWARTERIAPAAPEQQLYEAVAAFIRPHLRKDTKSAISRMALLSLQMALGSSSPAAAGTLSKLAETPKLPAKDRQTLLELAERAGAQPESAKVDRLLQLLTEFPDKLVVFTQFRATQELLEKRLTAAGHAVAVFHGGLSRMGKEAAIAAFRGPARLLIATESGSEGRNLQFAHALCNFDLPWNPMRIEQRVGRLSRIGQTRDIEIFNFVTAGTVEEAVLHLLQAKLNLFELVIGEIDMILGNLDEEREFEDVVADLWAESDDMSDFRTRMEDLGNRLLQAKGEYQKQQAHDNKIFGDRFAPDP</sequence>
<keyword evidence="1" id="KW-0547">Nucleotide-binding</keyword>
<dbReference type="InterPro" id="IPR001650">
    <property type="entry name" value="Helicase_C-like"/>
</dbReference>
<reference evidence="8" key="1">
    <citation type="submission" date="2020-05" db="EMBL/GenBank/DDBJ databases">
        <title>Frigoriglobus tundricola gen. nov., sp. nov., a psychrotolerant cellulolytic planctomycete of the family Gemmataceae with two divergent copies of 16S rRNA gene.</title>
        <authorList>
            <person name="Kulichevskaya I.S."/>
            <person name="Ivanova A.A."/>
            <person name="Naumoff D.G."/>
            <person name="Beletsky A.V."/>
            <person name="Rijpstra W.I.C."/>
            <person name="Sinninghe Damste J.S."/>
            <person name="Mardanov A.V."/>
            <person name="Ravin N.V."/>
            <person name="Dedysh S.N."/>
        </authorList>
    </citation>
    <scope>NUCLEOTIDE SEQUENCE [LARGE SCALE GENOMIC DNA]</scope>
    <source>
        <strain evidence="8">PL17</strain>
    </source>
</reference>
<proteinExistence type="predicted"/>
<feature type="domain" description="Helicase ATP-binding" evidence="5">
    <location>
        <begin position="176"/>
        <end position="337"/>
    </location>
</feature>
<evidence type="ECO:0000313" key="7">
    <source>
        <dbReference type="EMBL" id="QJW94137.1"/>
    </source>
</evidence>
<dbReference type="InterPro" id="IPR000330">
    <property type="entry name" value="SNF2_N"/>
</dbReference>
<dbReference type="GO" id="GO:0016787">
    <property type="term" value="F:hydrolase activity"/>
    <property type="evidence" value="ECO:0007669"/>
    <property type="project" value="UniProtKB-KW"/>
</dbReference>
<gene>
    <name evidence="7" type="ORF">FTUN_1656</name>
</gene>
<dbReference type="Gene3D" id="3.40.50.10810">
    <property type="entry name" value="Tandem AAA-ATPase domain"/>
    <property type="match status" value="1"/>
</dbReference>
<feature type="domain" description="Helicase C-terminal" evidence="6">
    <location>
        <begin position="478"/>
        <end position="630"/>
    </location>
</feature>
<evidence type="ECO:0000259" key="5">
    <source>
        <dbReference type="PROSITE" id="PS51192"/>
    </source>
</evidence>
<dbReference type="SMART" id="SM00487">
    <property type="entry name" value="DEXDc"/>
    <property type="match status" value="1"/>
</dbReference>
<dbReference type="SUPFAM" id="SSF52540">
    <property type="entry name" value="P-loop containing nucleoside triphosphate hydrolases"/>
    <property type="match status" value="2"/>
</dbReference>
<accession>A0A6M5YJA5</accession>
<dbReference type="SMART" id="SM00490">
    <property type="entry name" value="HELICc"/>
    <property type="match status" value="1"/>
</dbReference>
<organism evidence="7 8">
    <name type="scientific">Frigoriglobus tundricola</name>
    <dbReference type="NCBI Taxonomy" id="2774151"/>
    <lineage>
        <taxon>Bacteria</taxon>
        <taxon>Pseudomonadati</taxon>
        <taxon>Planctomycetota</taxon>
        <taxon>Planctomycetia</taxon>
        <taxon>Gemmatales</taxon>
        <taxon>Gemmataceae</taxon>
        <taxon>Frigoriglobus</taxon>
    </lineage>
</organism>
<name>A0A6M5YJA5_9BACT</name>
<dbReference type="GO" id="GO:0005524">
    <property type="term" value="F:ATP binding"/>
    <property type="evidence" value="ECO:0007669"/>
    <property type="project" value="UniProtKB-KW"/>
</dbReference>
<dbReference type="InterPro" id="IPR049730">
    <property type="entry name" value="SNF2/RAD54-like_C"/>
</dbReference>
<dbReference type="Pfam" id="PF00176">
    <property type="entry name" value="SNF2-rel_dom"/>
    <property type="match status" value="1"/>
</dbReference>
<keyword evidence="4" id="KW-0067">ATP-binding</keyword>
<dbReference type="InterPro" id="IPR014001">
    <property type="entry name" value="Helicase_ATP-bd"/>
</dbReference>
<dbReference type="InterPro" id="IPR038718">
    <property type="entry name" value="SNF2-like_sf"/>
</dbReference>
<keyword evidence="2" id="KW-0378">Hydrolase</keyword>
<evidence type="ECO:0000256" key="3">
    <source>
        <dbReference type="ARBA" id="ARBA00022806"/>
    </source>
</evidence>
<dbReference type="InterPro" id="IPR057342">
    <property type="entry name" value="DEXDc_RapA"/>
</dbReference>
<dbReference type="PANTHER" id="PTHR10799">
    <property type="entry name" value="SNF2/RAD54 HELICASE FAMILY"/>
    <property type="match status" value="1"/>
</dbReference>
<dbReference type="KEGG" id="ftj:FTUN_1656"/>
<dbReference type="AlphaFoldDB" id="A0A6M5YJA5"/>
<dbReference type="Proteomes" id="UP000503447">
    <property type="component" value="Chromosome"/>
</dbReference>
<evidence type="ECO:0000256" key="2">
    <source>
        <dbReference type="ARBA" id="ARBA00022801"/>
    </source>
</evidence>
<dbReference type="RefSeq" id="WP_171470200.1">
    <property type="nucleotide sequence ID" value="NZ_CP053452.2"/>
</dbReference>
<evidence type="ECO:0000256" key="1">
    <source>
        <dbReference type="ARBA" id="ARBA00022741"/>
    </source>
</evidence>
<dbReference type="Gene3D" id="3.40.50.300">
    <property type="entry name" value="P-loop containing nucleotide triphosphate hydrolases"/>
    <property type="match status" value="1"/>
</dbReference>
<keyword evidence="3 7" id="KW-0347">Helicase</keyword>
<dbReference type="CDD" id="cd18011">
    <property type="entry name" value="DEXDc_RapA"/>
    <property type="match status" value="1"/>
</dbReference>
<protein>
    <submittedName>
        <fullName evidence="7">Helicase, SNF2/RAD54 family</fullName>
    </submittedName>
</protein>
<dbReference type="PROSITE" id="PS51194">
    <property type="entry name" value="HELICASE_CTER"/>
    <property type="match status" value="1"/>
</dbReference>
<dbReference type="InterPro" id="IPR027417">
    <property type="entry name" value="P-loop_NTPase"/>
</dbReference>
<dbReference type="CDD" id="cd18793">
    <property type="entry name" value="SF2_C_SNF"/>
    <property type="match status" value="1"/>
</dbReference>
<dbReference type="GO" id="GO:0004386">
    <property type="term" value="F:helicase activity"/>
    <property type="evidence" value="ECO:0007669"/>
    <property type="project" value="UniProtKB-KW"/>
</dbReference>
<evidence type="ECO:0000256" key="4">
    <source>
        <dbReference type="ARBA" id="ARBA00022840"/>
    </source>
</evidence>
<dbReference type="PROSITE" id="PS51192">
    <property type="entry name" value="HELICASE_ATP_BIND_1"/>
    <property type="match status" value="1"/>
</dbReference>